<reference evidence="2 3" key="1">
    <citation type="submission" date="2024-03" db="EMBL/GenBank/DDBJ databases">
        <title>The genome assembly and annotation of the cricket Gryllus longicercus Weissman &amp; Gray.</title>
        <authorList>
            <person name="Szrajer S."/>
            <person name="Gray D."/>
            <person name="Ylla G."/>
        </authorList>
    </citation>
    <scope>NUCLEOTIDE SEQUENCE [LARGE SCALE GENOMIC DNA]</scope>
    <source>
        <strain evidence="2">DAG 2021-001</strain>
        <tissue evidence="2">Whole body minus gut</tissue>
    </source>
</reference>
<dbReference type="AlphaFoldDB" id="A0AAN9Z0G8"/>
<dbReference type="InterPro" id="IPR015897">
    <property type="entry name" value="CHK_kinase-like"/>
</dbReference>
<evidence type="ECO:0000313" key="3">
    <source>
        <dbReference type="Proteomes" id="UP001378592"/>
    </source>
</evidence>
<dbReference type="SUPFAM" id="SSF56112">
    <property type="entry name" value="Protein kinase-like (PK-like)"/>
    <property type="match status" value="1"/>
</dbReference>
<gene>
    <name evidence="2" type="ORF">R5R35_000281</name>
</gene>
<proteinExistence type="predicted"/>
<organism evidence="2 3">
    <name type="scientific">Gryllus longicercus</name>
    <dbReference type="NCBI Taxonomy" id="2509291"/>
    <lineage>
        <taxon>Eukaryota</taxon>
        <taxon>Metazoa</taxon>
        <taxon>Ecdysozoa</taxon>
        <taxon>Arthropoda</taxon>
        <taxon>Hexapoda</taxon>
        <taxon>Insecta</taxon>
        <taxon>Pterygota</taxon>
        <taxon>Neoptera</taxon>
        <taxon>Polyneoptera</taxon>
        <taxon>Orthoptera</taxon>
        <taxon>Ensifera</taxon>
        <taxon>Gryllidea</taxon>
        <taxon>Grylloidea</taxon>
        <taxon>Gryllidae</taxon>
        <taxon>Gryllinae</taxon>
        <taxon>Gryllus</taxon>
    </lineage>
</organism>
<dbReference type="PANTHER" id="PTHR11012:SF55">
    <property type="entry name" value="BHLH DOMAIN-CONTAINING PROTEIN"/>
    <property type="match status" value="1"/>
</dbReference>
<comment type="caution">
    <text evidence="2">The sequence shown here is derived from an EMBL/GenBank/DDBJ whole genome shotgun (WGS) entry which is preliminary data.</text>
</comment>
<dbReference type="Gene3D" id="3.90.1200.10">
    <property type="match status" value="1"/>
</dbReference>
<dbReference type="InterPro" id="IPR011009">
    <property type="entry name" value="Kinase-like_dom_sf"/>
</dbReference>
<keyword evidence="3" id="KW-1185">Reference proteome</keyword>
<evidence type="ECO:0000313" key="2">
    <source>
        <dbReference type="EMBL" id="KAK7791706.1"/>
    </source>
</evidence>
<dbReference type="SMART" id="SM00587">
    <property type="entry name" value="CHK"/>
    <property type="match status" value="1"/>
</dbReference>
<sequence>MSETHELKSLTKDDLQDLLKGKFGPGVNVTDCTSRNATAAGENYGSSLFLLTVNILNNNVHQIHHIIAKLLPPTQFLREVFNVNVTFEKEINLYKLVYPAYLEMQQECGLEKHEIVNLVPPFYGARISPMRSSITDFDAVLLMGNLKVQNYQIADRLGGLDLKHCELVMQSLASFHALGVALREKKPVIFKETVLKTTTHFHIGVKGEDEVQERKTFVETLVKNVPECRCYFEKMVNHIVSRIKVENKSLAKEPFATLVHNDLWTNNILFKYEEGSLNRSLLDMKLLDFQLTLFCSPVRDIIFFLYSSAQRKVVENYYDHLINIYYESFVNLLKKLKCDIERFSKTAFLEEINTFAPTQFYHILFMLGVIYAQNDETEDLHELTSKDLIEVGHSKICQRKIIEVVQDFDRKGWFRETCEL</sequence>
<dbReference type="EMBL" id="JAZDUA010000508">
    <property type="protein sequence ID" value="KAK7791706.1"/>
    <property type="molecule type" value="Genomic_DNA"/>
</dbReference>
<dbReference type="Pfam" id="PF02958">
    <property type="entry name" value="EcKL"/>
    <property type="match status" value="1"/>
</dbReference>
<accession>A0AAN9Z0G8</accession>
<name>A0AAN9Z0G8_9ORTH</name>
<dbReference type="PANTHER" id="PTHR11012">
    <property type="entry name" value="PROTEIN KINASE-LIKE DOMAIN-CONTAINING"/>
    <property type="match status" value="1"/>
</dbReference>
<dbReference type="InterPro" id="IPR004119">
    <property type="entry name" value="EcKL"/>
</dbReference>
<evidence type="ECO:0000259" key="1">
    <source>
        <dbReference type="SMART" id="SM00587"/>
    </source>
</evidence>
<feature type="domain" description="CHK kinase-like" evidence="1">
    <location>
        <begin position="141"/>
        <end position="335"/>
    </location>
</feature>
<protein>
    <recommendedName>
        <fullName evidence="1">CHK kinase-like domain-containing protein</fullName>
    </recommendedName>
</protein>
<dbReference type="Proteomes" id="UP001378592">
    <property type="component" value="Unassembled WGS sequence"/>
</dbReference>